<accession>A0A0E9XRS9</accession>
<dbReference type="AlphaFoldDB" id="A0A0E9XRS9"/>
<sequence length="67" mass="7459">MILSPPCVGTCDQYCSLSPKLYIFLQLPAQHREGTCRTPIQVPVIAAVNGNDDAFHLNTRNVLIQYL</sequence>
<organism evidence="1">
    <name type="scientific">Anguilla anguilla</name>
    <name type="common">European freshwater eel</name>
    <name type="synonym">Muraena anguilla</name>
    <dbReference type="NCBI Taxonomy" id="7936"/>
    <lineage>
        <taxon>Eukaryota</taxon>
        <taxon>Metazoa</taxon>
        <taxon>Chordata</taxon>
        <taxon>Craniata</taxon>
        <taxon>Vertebrata</taxon>
        <taxon>Euteleostomi</taxon>
        <taxon>Actinopterygii</taxon>
        <taxon>Neopterygii</taxon>
        <taxon>Teleostei</taxon>
        <taxon>Anguilliformes</taxon>
        <taxon>Anguillidae</taxon>
        <taxon>Anguilla</taxon>
    </lineage>
</organism>
<proteinExistence type="predicted"/>
<protein>
    <submittedName>
        <fullName evidence="1">Uncharacterized protein</fullName>
    </submittedName>
</protein>
<evidence type="ECO:0000313" key="1">
    <source>
        <dbReference type="EMBL" id="JAI05142.1"/>
    </source>
</evidence>
<reference evidence="1" key="1">
    <citation type="submission" date="2014-11" db="EMBL/GenBank/DDBJ databases">
        <authorList>
            <person name="Amaro Gonzalez C."/>
        </authorList>
    </citation>
    <scope>NUCLEOTIDE SEQUENCE</scope>
</reference>
<reference evidence="1" key="2">
    <citation type="journal article" date="2015" name="Fish Shellfish Immunol.">
        <title>Early steps in the European eel (Anguilla anguilla)-Vibrio vulnificus interaction in the gills: Role of the RtxA13 toxin.</title>
        <authorList>
            <person name="Callol A."/>
            <person name="Pajuelo D."/>
            <person name="Ebbesson L."/>
            <person name="Teles M."/>
            <person name="MacKenzie S."/>
            <person name="Amaro C."/>
        </authorList>
    </citation>
    <scope>NUCLEOTIDE SEQUENCE</scope>
</reference>
<dbReference type="EMBL" id="GBXM01003436">
    <property type="protein sequence ID" value="JAI05142.1"/>
    <property type="molecule type" value="Transcribed_RNA"/>
</dbReference>
<name>A0A0E9XRS9_ANGAN</name>